<accession>A0A316G7Y5</accession>
<evidence type="ECO:0000313" key="3">
    <source>
        <dbReference type="Proteomes" id="UP000245390"/>
    </source>
</evidence>
<name>A0A316G7Y5_9RHOB</name>
<reference evidence="2 3" key="1">
    <citation type="submission" date="2018-05" db="EMBL/GenBank/DDBJ databases">
        <title>Genomic Encyclopedia of Type Strains, Phase IV (KMG-IV): sequencing the most valuable type-strain genomes for metagenomic binning, comparative biology and taxonomic classification.</title>
        <authorList>
            <person name="Goeker M."/>
        </authorList>
    </citation>
    <scope>NUCLEOTIDE SEQUENCE [LARGE SCALE GENOMIC DNA]</scope>
    <source>
        <strain evidence="2 3">DSM 103371</strain>
    </source>
</reference>
<proteinExistence type="predicted"/>
<protein>
    <submittedName>
        <fullName evidence="2">Hemerythrin HHE cation binding domain-containing protein</fullName>
    </submittedName>
</protein>
<organism evidence="2 3">
    <name type="scientific">Silicimonas algicola</name>
    <dbReference type="NCBI Taxonomy" id="1826607"/>
    <lineage>
        <taxon>Bacteria</taxon>
        <taxon>Pseudomonadati</taxon>
        <taxon>Pseudomonadota</taxon>
        <taxon>Alphaproteobacteria</taxon>
        <taxon>Rhodobacterales</taxon>
        <taxon>Paracoccaceae</taxon>
    </lineage>
</organism>
<dbReference type="Gene3D" id="1.20.120.520">
    <property type="entry name" value="nmb1532 protein domain like"/>
    <property type="match status" value="1"/>
</dbReference>
<dbReference type="OrthoDB" id="6077989at2"/>
<evidence type="ECO:0000259" key="1">
    <source>
        <dbReference type="Pfam" id="PF01814"/>
    </source>
</evidence>
<dbReference type="RefSeq" id="WP_109758821.1">
    <property type="nucleotide sequence ID" value="NZ_CP034588.1"/>
</dbReference>
<keyword evidence="3" id="KW-1185">Reference proteome</keyword>
<dbReference type="AlphaFoldDB" id="A0A316G7Y5"/>
<feature type="domain" description="Hemerythrin-like" evidence="1">
    <location>
        <begin position="40"/>
        <end position="182"/>
    </location>
</feature>
<dbReference type="KEGG" id="salo:EF888_09755"/>
<dbReference type="InterPro" id="IPR012312">
    <property type="entry name" value="Hemerythrin-like"/>
</dbReference>
<gene>
    <name evidence="2" type="ORF">C8D95_103309</name>
</gene>
<dbReference type="Pfam" id="PF01814">
    <property type="entry name" value="Hemerythrin"/>
    <property type="match status" value="1"/>
</dbReference>
<comment type="caution">
    <text evidence="2">The sequence shown here is derived from an EMBL/GenBank/DDBJ whole genome shotgun (WGS) entry which is preliminary data.</text>
</comment>
<evidence type="ECO:0000313" key="2">
    <source>
        <dbReference type="EMBL" id="PWK57071.1"/>
    </source>
</evidence>
<sequence length="191" mass="21450">MDDPHLALEERSALPDALRVLLESYPRDAWEADPNFSGLIRFWLDRHLMFRKLTATMATEAEQALDGELSPDVFASHLSRYGSMFMGELHGHHMIEDAHYFPHLKSLDTRLTRGFEILDRDHHAIDGHLEAFAQDANGALRAVAARTGHKDATATFGKGLARLEGFLDRHLTDEEELVVPVLLRFAPAGLT</sequence>
<dbReference type="EMBL" id="QGGV01000003">
    <property type="protein sequence ID" value="PWK57071.1"/>
    <property type="molecule type" value="Genomic_DNA"/>
</dbReference>
<dbReference type="Proteomes" id="UP000245390">
    <property type="component" value="Unassembled WGS sequence"/>
</dbReference>